<keyword evidence="12" id="KW-1185">Reference proteome</keyword>
<dbReference type="PANTHER" id="PTHR42755:SF1">
    <property type="entry name" value="3-DEOXY-D-MANNO-OCTULOSONIC ACID TRANSFERASE, MITOCHONDRIAL-RELATED"/>
    <property type="match status" value="1"/>
</dbReference>
<dbReference type="RefSeq" id="WP_165915590.1">
    <property type="nucleotide sequence ID" value="NZ_SLXP01000008.1"/>
</dbReference>
<evidence type="ECO:0000256" key="6">
    <source>
        <dbReference type="ARBA" id="ARBA00031445"/>
    </source>
</evidence>
<dbReference type="GO" id="GO:0009245">
    <property type="term" value="P:lipid A biosynthetic process"/>
    <property type="evidence" value="ECO:0007669"/>
    <property type="project" value="TreeGrafter"/>
</dbReference>
<dbReference type="Gene3D" id="3.40.50.11720">
    <property type="entry name" value="3-Deoxy-D-manno-octulosonic-acid transferase, N-terminal domain"/>
    <property type="match status" value="1"/>
</dbReference>
<dbReference type="InterPro" id="IPR007507">
    <property type="entry name" value="Glycos_transf_N"/>
</dbReference>
<evidence type="ECO:0000256" key="5">
    <source>
        <dbReference type="ARBA" id="ARBA00022679"/>
    </source>
</evidence>
<dbReference type="Pfam" id="PF04413">
    <property type="entry name" value="Glycos_transf_N"/>
    <property type="match status" value="1"/>
</dbReference>
<dbReference type="UniPathway" id="UPA00958"/>
<protein>
    <recommendedName>
        <fullName evidence="4 9">3-deoxy-D-manno-octulosonic acid transferase</fullName>
        <shortName evidence="9">Kdo transferase</shortName>
        <ecNumber evidence="3 9">2.4.99.12</ecNumber>
    </recommendedName>
    <alternativeName>
        <fullName evidence="6 9">Lipid IV(A) 3-deoxy-D-manno-octulosonic acid transferase</fullName>
    </alternativeName>
</protein>
<gene>
    <name evidence="11" type="ORF">EV662_1087</name>
</gene>
<dbReference type="GO" id="GO:0005886">
    <property type="term" value="C:plasma membrane"/>
    <property type="evidence" value="ECO:0007669"/>
    <property type="project" value="UniProtKB-SubCell"/>
</dbReference>
<dbReference type="EMBL" id="SLXP01000008">
    <property type="protein sequence ID" value="TCP40133.1"/>
    <property type="molecule type" value="Genomic_DNA"/>
</dbReference>
<evidence type="ECO:0000313" key="11">
    <source>
        <dbReference type="EMBL" id="TCP40133.1"/>
    </source>
</evidence>
<evidence type="ECO:0000256" key="4">
    <source>
        <dbReference type="ARBA" id="ARBA00019077"/>
    </source>
</evidence>
<dbReference type="InterPro" id="IPR038107">
    <property type="entry name" value="Glycos_transf_N_sf"/>
</dbReference>
<comment type="caution">
    <text evidence="11">The sequence shown here is derived from an EMBL/GenBank/DDBJ whole genome shotgun (WGS) entry which is preliminary data.</text>
</comment>
<evidence type="ECO:0000256" key="2">
    <source>
        <dbReference type="ARBA" id="ARBA00004713"/>
    </source>
</evidence>
<dbReference type="PANTHER" id="PTHR42755">
    <property type="entry name" value="3-DEOXY-MANNO-OCTULOSONATE CYTIDYLYLTRANSFERASE"/>
    <property type="match status" value="1"/>
</dbReference>
<comment type="subcellular location">
    <subcellularLocation>
        <location evidence="9">Cell membrane</location>
    </subcellularLocation>
</comment>
<evidence type="ECO:0000256" key="8">
    <source>
        <dbReference type="PIRSR" id="PIRSR639901-1"/>
    </source>
</evidence>
<comment type="pathway">
    <text evidence="2 9">Bacterial outer membrane biogenesis; LPS core biosynthesis.</text>
</comment>
<accession>A0A4R2PVK8</accession>
<comment type="function">
    <text evidence="1 9">Involved in lipopolysaccharide (LPS) biosynthesis. Catalyzes the transfer of 3-deoxy-D-manno-octulosonate (Kdo) residue(s) from CMP-Kdo to lipid IV(A), the tetraacyldisaccharide-1,4'-bisphosphate precursor of lipid A.</text>
</comment>
<dbReference type="GO" id="GO:0043842">
    <property type="term" value="F:Kdo transferase activity"/>
    <property type="evidence" value="ECO:0007669"/>
    <property type="project" value="UniProtKB-EC"/>
</dbReference>
<feature type="domain" description="3-deoxy-D-manno-octulosonic-acid transferase N-terminal" evidence="10">
    <location>
        <begin position="12"/>
        <end position="172"/>
    </location>
</feature>
<feature type="active site" description="Proton acceptor" evidence="8">
    <location>
        <position position="26"/>
    </location>
</feature>
<dbReference type="SUPFAM" id="SSF53756">
    <property type="entry name" value="UDP-Glycosyltransferase/glycogen phosphorylase"/>
    <property type="match status" value="1"/>
</dbReference>
<keyword evidence="9" id="KW-1003">Cell membrane</keyword>
<evidence type="ECO:0000259" key="10">
    <source>
        <dbReference type="Pfam" id="PF04413"/>
    </source>
</evidence>
<sequence length="390" mass="41577">MVGGQGGPGGRAAGPLVWLHAPPPLERAAAAELIRALQAARPGLAVLVTGDAAPPDWAAALAGLPNLHLDVAPRDTPRAIGAFLDAWRPDLGVFYPETLPMGAAAQAHARGSTLFLIARELPEAWRSRWRIGAGLTRRVLRRFDRVFAQNRACADQMRMMGVSSVQLSTCGPLSEGSAVLRCSEAERDALARLMGGRPAWLAAQTQRSDEPVVVAAHSRAIRMAHRLLLIVVPDDPARGPALARRLRDEGWAVSLRSEDEEPETETQIYVADTEGEMGLWLRLAPVSFLGGTLVGDAGPDPYHAAALGSAIVHGPATGAHPAHYRWLAAAGASRLVRDQHMMADALADLLSPDRAAEMARAAWEVSTEGSQATERVVRRMIEALDLAEAG</sequence>
<dbReference type="Gene3D" id="3.40.50.2000">
    <property type="entry name" value="Glycogen Phosphorylase B"/>
    <property type="match status" value="1"/>
</dbReference>
<evidence type="ECO:0000256" key="9">
    <source>
        <dbReference type="RuleBase" id="RU365103"/>
    </source>
</evidence>
<dbReference type="EC" id="2.4.99.12" evidence="3 9"/>
<evidence type="ECO:0000313" key="12">
    <source>
        <dbReference type="Proteomes" id="UP000294835"/>
    </source>
</evidence>
<organism evidence="11 12">
    <name type="scientific">Rhodovulum marinum</name>
    <dbReference type="NCBI Taxonomy" id="320662"/>
    <lineage>
        <taxon>Bacteria</taxon>
        <taxon>Pseudomonadati</taxon>
        <taxon>Pseudomonadota</taxon>
        <taxon>Alphaproteobacteria</taxon>
        <taxon>Rhodobacterales</taxon>
        <taxon>Paracoccaceae</taxon>
        <taxon>Rhodovulum</taxon>
    </lineage>
</organism>
<dbReference type="InterPro" id="IPR039901">
    <property type="entry name" value="Kdotransferase"/>
</dbReference>
<name>A0A4R2PVK8_9RHOB</name>
<proteinExistence type="inferred from homology"/>
<dbReference type="GO" id="GO:0009244">
    <property type="term" value="P:lipopolysaccharide core region biosynthetic process"/>
    <property type="evidence" value="ECO:0007669"/>
    <property type="project" value="UniProtKB-UniRule"/>
</dbReference>
<dbReference type="AlphaFoldDB" id="A0A4R2PVK8"/>
<comment type="similarity">
    <text evidence="9">Belongs to the glycosyltransferase group 1 family.</text>
</comment>
<evidence type="ECO:0000256" key="1">
    <source>
        <dbReference type="ARBA" id="ARBA00003394"/>
    </source>
</evidence>
<keyword evidence="5 9" id="KW-0808">Transferase</keyword>
<keyword evidence="9" id="KW-0448">Lipopolysaccharide biosynthesis</keyword>
<comment type="catalytic activity">
    <reaction evidence="7 9">
        <text>lipid IVA (E. coli) + CMP-3-deoxy-beta-D-manno-octulosonate = alpha-Kdo-(2-&gt;6)-lipid IVA (E. coli) + CMP + H(+)</text>
        <dbReference type="Rhea" id="RHEA:28066"/>
        <dbReference type="ChEBI" id="CHEBI:15378"/>
        <dbReference type="ChEBI" id="CHEBI:58603"/>
        <dbReference type="ChEBI" id="CHEBI:60364"/>
        <dbReference type="ChEBI" id="CHEBI:60377"/>
        <dbReference type="ChEBI" id="CHEBI:85987"/>
        <dbReference type="EC" id="2.4.99.12"/>
    </reaction>
</comment>
<evidence type="ECO:0000256" key="3">
    <source>
        <dbReference type="ARBA" id="ARBA00012621"/>
    </source>
</evidence>
<evidence type="ECO:0000256" key="7">
    <source>
        <dbReference type="ARBA" id="ARBA00049183"/>
    </source>
</evidence>
<dbReference type="Proteomes" id="UP000294835">
    <property type="component" value="Unassembled WGS sequence"/>
</dbReference>
<keyword evidence="9" id="KW-0472">Membrane</keyword>
<reference evidence="11 12" key="1">
    <citation type="submission" date="2019-03" db="EMBL/GenBank/DDBJ databases">
        <title>Genomic Encyclopedia of Type Strains, Phase IV (KMG-IV): sequencing the most valuable type-strain genomes for metagenomic binning, comparative biology and taxonomic classification.</title>
        <authorList>
            <person name="Goeker M."/>
        </authorList>
    </citation>
    <scope>NUCLEOTIDE SEQUENCE [LARGE SCALE GENOMIC DNA]</scope>
    <source>
        <strain evidence="11 12">DSM 18063</strain>
    </source>
</reference>